<sequence length="179" mass="19364">MHRASTAHTSEFTPAGLERIRALLDLAFEGDFTADDWDHTLCGIHATVHGDGGELLAHGSLVQRRLLHGGRALRTGYVEAVAVHPGHRRQGLASAVMEALERVLHSGGYHIGALGAAAAAVPLYTGRGWQQWRGRTAVLSPDGVVRTPEEDGHIYVLPMRSEPALDGELVCDWRPGDVW</sequence>
<organism evidence="2 3">
    <name type="scientific">Streptomyces morookaense</name>
    <name type="common">Streptoverticillium morookaense</name>
    <dbReference type="NCBI Taxonomy" id="1970"/>
    <lineage>
        <taxon>Bacteria</taxon>
        <taxon>Bacillati</taxon>
        <taxon>Actinomycetota</taxon>
        <taxon>Actinomycetes</taxon>
        <taxon>Kitasatosporales</taxon>
        <taxon>Streptomycetaceae</taxon>
        <taxon>Streptomyces</taxon>
    </lineage>
</organism>
<dbReference type="PROSITE" id="PS51186">
    <property type="entry name" value="GNAT"/>
    <property type="match status" value="1"/>
</dbReference>
<dbReference type="Gene3D" id="3.40.630.30">
    <property type="match status" value="1"/>
</dbReference>
<keyword evidence="3" id="KW-1185">Reference proteome</keyword>
<evidence type="ECO:0000313" key="2">
    <source>
        <dbReference type="EMBL" id="NVK81858.1"/>
    </source>
</evidence>
<dbReference type="GO" id="GO:0016747">
    <property type="term" value="F:acyltransferase activity, transferring groups other than amino-acyl groups"/>
    <property type="evidence" value="ECO:0007669"/>
    <property type="project" value="InterPro"/>
</dbReference>
<dbReference type="InterPro" id="IPR016181">
    <property type="entry name" value="Acyl_CoA_acyltransferase"/>
</dbReference>
<protein>
    <submittedName>
        <fullName evidence="2">GNAT family N-acetyltransferase</fullName>
    </submittedName>
</protein>
<feature type="domain" description="N-acetyltransferase" evidence="1">
    <location>
        <begin position="7"/>
        <end position="160"/>
    </location>
</feature>
<dbReference type="InterPro" id="IPR000182">
    <property type="entry name" value="GNAT_dom"/>
</dbReference>
<evidence type="ECO:0000313" key="3">
    <source>
        <dbReference type="Proteomes" id="UP000587462"/>
    </source>
</evidence>
<reference evidence="2 3" key="1">
    <citation type="submission" date="2020-04" db="EMBL/GenBank/DDBJ databases">
        <title>Draft Genome Sequence of Streptomyces morookaense DSM 40503, an 8-azaguanine-producing strain.</title>
        <authorList>
            <person name="Qi J."/>
            <person name="Gao J.-M."/>
        </authorList>
    </citation>
    <scope>NUCLEOTIDE SEQUENCE [LARGE SCALE GENOMIC DNA]</scope>
    <source>
        <strain evidence="2 3">DSM 40503</strain>
    </source>
</reference>
<accession>A0A7Y7EA94</accession>
<dbReference type="Proteomes" id="UP000587462">
    <property type="component" value="Unassembled WGS sequence"/>
</dbReference>
<comment type="caution">
    <text evidence="2">The sequence shown here is derived from an EMBL/GenBank/DDBJ whole genome shotgun (WGS) entry which is preliminary data.</text>
</comment>
<dbReference type="EMBL" id="JABBXF010000096">
    <property type="protein sequence ID" value="NVK81858.1"/>
    <property type="molecule type" value="Genomic_DNA"/>
</dbReference>
<dbReference type="CDD" id="cd04301">
    <property type="entry name" value="NAT_SF"/>
    <property type="match status" value="1"/>
</dbReference>
<dbReference type="AlphaFoldDB" id="A0A7Y7EA94"/>
<proteinExistence type="predicted"/>
<name>A0A7Y7EA94_STRMO</name>
<dbReference type="Pfam" id="PF13527">
    <property type="entry name" value="Acetyltransf_9"/>
    <property type="match status" value="1"/>
</dbReference>
<keyword evidence="2" id="KW-0808">Transferase</keyword>
<gene>
    <name evidence="2" type="ORF">HG542_30045</name>
</gene>
<evidence type="ECO:0000259" key="1">
    <source>
        <dbReference type="PROSITE" id="PS51186"/>
    </source>
</evidence>
<dbReference type="SUPFAM" id="SSF55729">
    <property type="entry name" value="Acyl-CoA N-acyltransferases (Nat)"/>
    <property type="match status" value="1"/>
</dbReference>
<dbReference type="RefSeq" id="WP_171086974.1">
    <property type="nucleotide sequence ID" value="NZ_BNBU01000019.1"/>
</dbReference>